<feature type="domain" description="NTR" evidence="4">
    <location>
        <begin position="51"/>
        <end position="200"/>
    </location>
</feature>
<protein>
    <recommendedName>
        <fullName evidence="4">NTR domain-containing protein</fullName>
    </recommendedName>
</protein>
<comment type="subcellular location">
    <subcellularLocation>
        <location evidence="1">Secreted</location>
    </subcellularLocation>
</comment>
<dbReference type="SMART" id="SM00643">
    <property type="entry name" value="C345C"/>
    <property type="match status" value="1"/>
</dbReference>
<sequence>MQVGVLQPAAVSVYEYYEQTPCVKFYHPEREAGQLLQLCRGDVCTCVEENCSMQRKGYINNDERTTKICESTETSKIEYAYKVLVEDVVHKQSIDTYTMRVQDSIKEGTPDGAPMGQLRAFLSYPYCRKALNLVRGKTYLIMGSSADIHSDENQQTYQYILGERTWIEYWPTAEECQGYRNRLKCLGLEKMREQYRVLACQ</sequence>
<keyword evidence="3" id="KW-1015">Disulfide bond</keyword>
<dbReference type="AlphaFoldDB" id="A0A437DL61"/>
<dbReference type="Gene3D" id="2.60.40.690">
    <property type="entry name" value="Alpha-macroglobulin, receptor-binding domain"/>
    <property type="match status" value="1"/>
</dbReference>
<dbReference type="PROSITE" id="PS50189">
    <property type="entry name" value="NTR"/>
    <property type="match status" value="1"/>
</dbReference>
<dbReference type="Proteomes" id="UP000283210">
    <property type="component" value="Chromosome 1"/>
</dbReference>
<organism evidence="5 6">
    <name type="scientific">Oryzias javanicus</name>
    <name type="common">Javanese ricefish</name>
    <name type="synonym">Aplocheilus javanicus</name>
    <dbReference type="NCBI Taxonomy" id="123683"/>
    <lineage>
        <taxon>Eukaryota</taxon>
        <taxon>Metazoa</taxon>
        <taxon>Chordata</taxon>
        <taxon>Craniata</taxon>
        <taxon>Vertebrata</taxon>
        <taxon>Euteleostomi</taxon>
        <taxon>Actinopterygii</taxon>
        <taxon>Neopterygii</taxon>
        <taxon>Teleostei</taxon>
        <taxon>Neoteleostei</taxon>
        <taxon>Acanthomorphata</taxon>
        <taxon>Ovalentaria</taxon>
        <taxon>Atherinomorphae</taxon>
        <taxon>Beloniformes</taxon>
        <taxon>Adrianichthyidae</taxon>
        <taxon>Oryziinae</taxon>
        <taxon>Oryzias</taxon>
    </lineage>
</organism>
<keyword evidence="6" id="KW-1185">Reference proteome</keyword>
<dbReference type="EMBL" id="CM012437">
    <property type="protein sequence ID" value="RVE75818.1"/>
    <property type="molecule type" value="Genomic_DNA"/>
</dbReference>
<gene>
    <name evidence="5" type="ORF">OJAV_G00002520</name>
</gene>
<dbReference type="FunFam" id="2.40.50.120:FF:000013">
    <property type="entry name" value="Complement C3"/>
    <property type="match status" value="1"/>
</dbReference>
<evidence type="ECO:0000256" key="1">
    <source>
        <dbReference type="ARBA" id="ARBA00004613"/>
    </source>
</evidence>
<accession>A0A437DL61</accession>
<dbReference type="InterPro" id="IPR036595">
    <property type="entry name" value="A-macroglobulin_rcpt-bd_sf"/>
</dbReference>
<proteinExistence type="predicted"/>
<dbReference type="InterPro" id="IPR018933">
    <property type="entry name" value="Netrin_module_non-TIMP"/>
</dbReference>
<evidence type="ECO:0000256" key="3">
    <source>
        <dbReference type="ARBA" id="ARBA00023157"/>
    </source>
</evidence>
<dbReference type="GO" id="GO:0005576">
    <property type="term" value="C:extracellular region"/>
    <property type="evidence" value="ECO:0007669"/>
    <property type="project" value="UniProtKB-SubCell"/>
</dbReference>
<dbReference type="InterPro" id="IPR008993">
    <property type="entry name" value="TIMP-like_OB-fold"/>
</dbReference>
<dbReference type="SUPFAM" id="SSF50242">
    <property type="entry name" value="TIMP-like"/>
    <property type="match status" value="1"/>
</dbReference>
<evidence type="ECO:0000256" key="2">
    <source>
        <dbReference type="ARBA" id="ARBA00022525"/>
    </source>
</evidence>
<dbReference type="SUPFAM" id="SSF49410">
    <property type="entry name" value="Alpha-macroglobulin receptor domain"/>
    <property type="match status" value="1"/>
</dbReference>
<keyword evidence="2" id="KW-0964">Secreted</keyword>
<dbReference type="InterPro" id="IPR001134">
    <property type="entry name" value="Netrin_domain"/>
</dbReference>
<evidence type="ECO:0000259" key="4">
    <source>
        <dbReference type="PROSITE" id="PS50189"/>
    </source>
</evidence>
<name>A0A437DL61_ORYJA</name>
<reference evidence="5 6" key="2">
    <citation type="submission" date="2019-01" db="EMBL/GenBank/DDBJ databases">
        <title>A chromosome length genome reference of the Java medaka (oryzias javanicus).</title>
        <authorList>
            <person name="Herpin A."/>
            <person name="Takehana Y."/>
            <person name="Naruse K."/>
            <person name="Ansai S."/>
            <person name="Kawaguchi M."/>
        </authorList>
    </citation>
    <scope>NUCLEOTIDE SEQUENCE [LARGE SCALE GENOMIC DNA]</scope>
    <source>
        <strain evidence="5">RS831</strain>
        <tissue evidence="5">Whole body</tissue>
    </source>
</reference>
<reference evidence="5 6" key="1">
    <citation type="submission" date="2018-11" db="EMBL/GenBank/DDBJ databases">
        <authorList>
            <person name="Lopez-Roques C."/>
            <person name="Donnadieu C."/>
            <person name="Bouchez O."/>
            <person name="Klopp C."/>
            <person name="Cabau C."/>
            <person name="Zahm M."/>
        </authorList>
    </citation>
    <scope>NUCLEOTIDE SEQUENCE [LARGE SCALE GENOMIC DNA]</scope>
    <source>
        <strain evidence="5">RS831</strain>
        <tissue evidence="5">Whole body</tissue>
    </source>
</reference>
<evidence type="ECO:0000313" key="5">
    <source>
        <dbReference type="EMBL" id="RVE75818.1"/>
    </source>
</evidence>
<dbReference type="OrthoDB" id="6359008at2759"/>
<evidence type="ECO:0000313" key="6">
    <source>
        <dbReference type="Proteomes" id="UP000283210"/>
    </source>
</evidence>
<dbReference type="Pfam" id="PF01759">
    <property type="entry name" value="NTR"/>
    <property type="match status" value="1"/>
</dbReference>
<dbReference type="Gene3D" id="2.40.50.120">
    <property type="match status" value="1"/>
</dbReference>